<dbReference type="EMBL" id="GGEC01036915">
    <property type="protein sequence ID" value="MBX17399.1"/>
    <property type="molecule type" value="Transcribed_RNA"/>
</dbReference>
<sequence>MESSQRTKSTFIAKARCCTQIQCKMLYKCLFYTRLMICRISHIRNKAALAILNTERRNMQYMKN</sequence>
<organism evidence="1">
    <name type="scientific">Rhizophora mucronata</name>
    <name type="common">Asiatic mangrove</name>
    <dbReference type="NCBI Taxonomy" id="61149"/>
    <lineage>
        <taxon>Eukaryota</taxon>
        <taxon>Viridiplantae</taxon>
        <taxon>Streptophyta</taxon>
        <taxon>Embryophyta</taxon>
        <taxon>Tracheophyta</taxon>
        <taxon>Spermatophyta</taxon>
        <taxon>Magnoliopsida</taxon>
        <taxon>eudicotyledons</taxon>
        <taxon>Gunneridae</taxon>
        <taxon>Pentapetalae</taxon>
        <taxon>rosids</taxon>
        <taxon>fabids</taxon>
        <taxon>Malpighiales</taxon>
        <taxon>Rhizophoraceae</taxon>
        <taxon>Rhizophora</taxon>
    </lineage>
</organism>
<name>A0A2P2LHE6_RHIMU</name>
<reference evidence="1" key="1">
    <citation type="submission" date="2018-02" db="EMBL/GenBank/DDBJ databases">
        <title>Rhizophora mucronata_Transcriptome.</title>
        <authorList>
            <person name="Meera S.P."/>
            <person name="Sreeshan A."/>
            <person name="Augustine A."/>
        </authorList>
    </citation>
    <scope>NUCLEOTIDE SEQUENCE</scope>
    <source>
        <tissue evidence="1">Leaf</tissue>
    </source>
</reference>
<dbReference type="AlphaFoldDB" id="A0A2P2LHE6"/>
<proteinExistence type="predicted"/>
<accession>A0A2P2LHE6</accession>
<evidence type="ECO:0000313" key="1">
    <source>
        <dbReference type="EMBL" id="MBX17399.1"/>
    </source>
</evidence>
<protein>
    <submittedName>
        <fullName evidence="1">Ubiquitin-conjugating enzyme E2 2</fullName>
    </submittedName>
</protein>